<feature type="compositionally biased region" description="Polar residues" evidence="2">
    <location>
        <begin position="38"/>
        <end position="47"/>
    </location>
</feature>
<reference evidence="3 4" key="1">
    <citation type="submission" date="2024-02" db="EMBL/GenBank/DDBJ databases">
        <title>First draft genome assembly of two strains of Seiridium cardinale.</title>
        <authorList>
            <person name="Emiliani G."/>
            <person name="Scali E."/>
        </authorList>
    </citation>
    <scope>NUCLEOTIDE SEQUENCE [LARGE SCALE GENOMIC DNA]</scope>
    <source>
        <strain evidence="3 4">BM-138-000479</strain>
    </source>
</reference>
<feature type="compositionally biased region" description="Polar residues" evidence="2">
    <location>
        <begin position="55"/>
        <end position="65"/>
    </location>
</feature>
<dbReference type="Proteomes" id="UP001465668">
    <property type="component" value="Unassembled WGS sequence"/>
</dbReference>
<dbReference type="GO" id="GO:0008168">
    <property type="term" value="F:methyltransferase activity"/>
    <property type="evidence" value="ECO:0007669"/>
    <property type="project" value="UniProtKB-KW"/>
</dbReference>
<sequence length="512" mass="56481">MAQQAQSTSSPSNKQYDELELNPPDITRSPKHLDQGRSVVSSNQTTPVGRDAPPSQASSSHSMESTRVFEDAPLMPSELTESYETATAPTQLYAEDSSFTTQTPLDYGAPLFPHRSSNPSDPNFAIVANDMINKALGRTPGGNSVIEPDSVLGESGRLYHGYNEGKYFLPNDAAEQDRLDLQHKLFEVLFDGWLALAPLPSAPRYVLDIGCGTGLWATDFAEQNPSSFVVGSDLSAIQPQGIVPNCIFVKDDAESPWYFPEPNPDHTECQGSCDHFISFDYVHLRMMFSCFEDTRNVLRNAYDNMTPGGWVEFQDSSFDVRQGNPNFEGDALIRYGQACIRGAAVKGRDILKSEKYEEWLEETGFVDIKVRKFLFPCNPWPEHEKLKEVGRFNIVNLVEGLKGIGWQMLTASGMTPGEVDKLIEDINNEVRDRRNHSYGYIAPAPIITNAASSLLSNARPPLYTAGCGVAYSIHAPTSPGLRFMKTLPLLPALRTIVPLGSFAMADIPKRAA</sequence>
<dbReference type="Pfam" id="PF13489">
    <property type="entry name" value="Methyltransf_23"/>
    <property type="match status" value="1"/>
</dbReference>
<dbReference type="GO" id="GO:0032259">
    <property type="term" value="P:methylation"/>
    <property type="evidence" value="ECO:0007669"/>
    <property type="project" value="UniProtKB-KW"/>
</dbReference>
<dbReference type="EMBL" id="JARVKM010000002">
    <property type="protein sequence ID" value="KAK9782963.1"/>
    <property type="molecule type" value="Genomic_DNA"/>
</dbReference>
<protein>
    <submittedName>
        <fullName evidence="3">S-adenosyl-L-methionine-dependent methyltransferase</fullName>
    </submittedName>
</protein>
<proteinExistence type="inferred from homology"/>
<feature type="region of interest" description="Disordered" evidence="2">
    <location>
        <begin position="1"/>
        <end position="67"/>
    </location>
</feature>
<dbReference type="PANTHER" id="PTHR43591">
    <property type="entry name" value="METHYLTRANSFERASE"/>
    <property type="match status" value="1"/>
</dbReference>
<evidence type="ECO:0000256" key="1">
    <source>
        <dbReference type="ARBA" id="ARBA00038158"/>
    </source>
</evidence>
<dbReference type="SUPFAM" id="SSF53335">
    <property type="entry name" value="S-adenosyl-L-methionine-dependent methyltransferases"/>
    <property type="match status" value="1"/>
</dbReference>
<keyword evidence="4" id="KW-1185">Reference proteome</keyword>
<comment type="similarity">
    <text evidence="1">Belongs to the methyltransferase superfamily. LaeA methyltransferase family.</text>
</comment>
<organism evidence="3 4">
    <name type="scientific">Seiridium cardinale</name>
    <dbReference type="NCBI Taxonomy" id="138064"/>
    <lineage>
        <taxon>Eukaryota</taxon>
        <taxon>Fungi</taxon>
        <taxon>Dikarya</taxon>
        <taxon>Ascomycota</taxon>
        <taxon>Pezizomycotina</taxon>
        <taxon>Sordariomycetes</taxon>
        <taxon>Xylariomycetidae</taxon>
        <taxon>Amphisphaeriales</taxon>
        <taxon>Sporocadaceae</taxon>
        <taxon>Seiridium</taxon>
    </lineage>
</organism>
<name>A0ABR2Y8A7_9PEZI</name>
<evidence type="ECO:0000256" key="2">
    <source>
        <dbReference type="SAM" id="MobiDB-lite"/>
    </source>
</evidence>
<accession>A0ABR2Y8A7</accession>
<dbReference type="PANTHER" id="PTHR43591:SF102">
    <property type="entry name" value="S-ADENOSYL-L-METHIONINE-DEPENDENT METHYLTRANSFERASE"/>
    <property type="match status" value="1"/>
</dbReference>
<comment type="caution">
    <text evidence="3">The sequence shown here is derived from an EMBL/GenBank/DDBJ whole genome shotgun (WGS) entry which is preliminary data.</text>
</comment>
<evidence type="ECO:0000313" key="3">
    <source>
        <dbReference type="EMBL" id="KAK9782963.1"/>
    </source>
</evidence>
<evidence type="ECO:0000313" key="4">
    <source>
        <dbReference type="Proteomes" id="UP001465668"/>
    </source>
</evidence>
<dbReference type="CDD" id="cd02440">
    <property type="entry name" value="AdoMet_MTases"/>
    <property type="match status" value="1"/>
</dbReference>
<keyword evidence="3" id="KW-0808">Transferase</keyword>
<gene>
    <name evidence="3" type="ORF">SCAR479_01306</name>
</gene>
<dbReference type="Gene3D" id="3.40.50.150">
    <property type="entry name" value="Vaccinia Virus protein VP39"/>
    <property type="match status" value="1"/>
</dbReference>
<keyword evidence="3" id="KW-0489">Methyltransferase</keyword>
<dbReference type="InterPro" id="IPR029063">
    <property type="entry name" value="SAM-dependent_MTases_sf"/>
</dbReference>
<feature type="compositionally biased region" description="Polar residues" evidence="2">
    <location>
        <begin position="1"/>
        <end position="14"/>
    </location>
</feature>